<comment type="caution">
    <text evidence="2">The sequence shown here is derived from an EMBL/GenBank/DDBJ whole genome shotgun (WGS) entry which is preliminary data.</text>
</comment>
<keyword evidence="1" id="KW-0732">Signal</keyword>
<name>A0A1F8DGL4_9BACT</name>
<dbReference type="SUPFAM" id="SSF56281">
    <property type="entry name" value="Metallo-hydrolase/oxidoreductase"/>
    <property type="match status" value="1"/>
</dbReference>
<proteinExistence type="predicted"/>
<evidence type="ECO:0008006" key="4">
    <source>
        <dbReference type="Google" id="ProtNLM"/>
    </source>
</evidence>
<dbReference type="PANTHER" id="PTHR30619:SF1">
    <property type="entry name" value="RECOMBINATION PROTEIN 2"/>
    <property type="match status" value="1"/>
</dbReference>
<sequence length="292" mass="32268">MKFWKYIFGILLLMLATAVVALTQLPDGNLHVIACDVGLGDAILITYGKTQILTDGGPDKSVLSCLGKYMPFWDRDVELIISTHPDKDHSSGLIEVVKNYRVGGILINPIDPGTSVYEVLKKEVGGRGIPVISPVAGMRLGVGLIYLDILNPSKELYAKLIINDLNDNMAKYLISRDTNLYSIVYILSFKNFSGFFPGDIPKELSDELSKVVTEGGVNYIKIPHHGSVNGLTENLLKSLVPKVAVISVGKNMWNFPRPEIIDMLARYNVKVLRTDQAGDIRVTTDGTKYWIE</sequence>
<feature type="signal peptide" evidence="1">
    <location>
        <begin position="1"/>
        <end position="21"/>
    </location>
</feature>
<reference evidence="2 3" key="1">
    <citation type="journal article" date="2016" name="Nat. Commun.">
        <title>Thousands of microbial genomes shed light on interconnected biogeochemical processes in an aquifer system.</title>
        <authorList>
            <person name="Anantharaman K."/>
            <person name="Brown C.T."/>
            <person name="Hug L.A."/>
            <person name="Sharon I."/>
            <person name="Castelle C.J."/>
            <person name="Probst A.J."/>
            <person name="Thomas B.C."/>
            <person name="Singh A."/>
            <person name="Wilkins M.J."/>
            <person name="Karaoz U."/>
            <person name="Brodie E.L."/>
            <person name="Williams K.H."/>
            <person name="Hubbard S.S."/>
            <person name="Banfield J.F."/>
        </authorList>
    </citation>
    <scope>NUCLEOTIDE SEQUENCE [LARGE SCALE GENOMIC DNA]</scope>
</reference>
<dbReference type="InterPro" id="IPR036866">
    <property type="entry name" value="RibonucZ/Hydroxyglut_hydro"/>
</dbReference>
<feature type="chain" id="PRO_5009535131" description="Metallo-beta-lactamase domain-containing protein" evidence="1">
    <location>
        <begin position="22"/>
        <end position="292"/>
    </location>
</feature>
<dbReference type="CDD" id="cd07731">
    <property type="entry name" value="ComA-like_MBL-fold"/>
    <property type="match status" value="1"/>
</dbReference>
<organism evidence="2 3">
    <name type="scientific">Candidatus Woesebacteria bacterium RIFOXYD1_FULL_43_18</name>
    <dbReference type="NCBI Taxonomy" id="1802551"/>
    <lineage>
        <taxon>Bacteria</taxon>
        <taxon>Candidatus Woeseibacteriota</taxon>
    </lineage>
</organism>
<evidence type="ECO:0000313" key="2">
    <source>
        <dbReference type="EMBL" id="OGM87743.1"/>
    </source>
</evidence>
<dbReference type="PANTHER" id="PTHR30619">
    <property type="entry name" value="DNA INTERNALIZATION/COMPETENCE PROTEIN COMEC/REC2"/>
    <property type="match status" value="1"/>
</dbReference>
<dbReference type="Gene3D" id="3.60.15.10">
    <property type="entry name" value="Ribonuclease Z/Hydroxyacylglutathione hydrolase-like"/>
    <property type="match status" value="1"/>
</dbReference>
<accession>A0A1F8DGL4</accession>
<gene>
    <name evidence="2" type="ORF">A2573_00555</name>
</gene>
<evidence type="ECO:0000256" key="1">
    <source>
        <dbReference type="SAM" id="SignalP"/>
    </source>
</evidence>
<dbReference type="AlphaFoldDB" id="A0A1F8DGL4"/>
<protein>
    <recommendedName>
        <fullName evidence="4">Metallo-beta-lactamase domain-containing protein</fullName>
    </recommendedName>
</protein>
<dbReference type="Proteomes" id="UP000177596">
    <property type="component" value="Unassembled WGS sequence"/>
</dbReference>
<dbReference type="EMBL" id="MGIL01000022">
    <property type="protein sequence ID" value="OGM87743.1"/>
    <property type="molecule type" value="Genomic_DNA"/>
</dbReference>
<dbReference type="InterPro" id="IPR052159">
    <property type="entry name" value="Competence_DNA_uptake"/>
</dbReference>
<dbReference type="InterPro" id="IPR035681">
    <property type="entry name" value="ComA-like_MBL"/>
</dbReference>
<evidence type="ECO:0000313" key="3">
    <source>
        <dbReference type="Proteomes" id="UP000177596"/>
    </source>
</evidence>